<evidence type="ECO:0000313" key="5">
    <source>
        <dbReference type="EMBL" id="TLP39321.1"/>
    </source>
</evidence>
<protein>
    <submittedName>
        <fullName evidence="5">S24 family peptidase</fullName>
    </submittedName>
</protein>
<dbReference type="InterPro" id="IPR036286">
    <property type="entry name" value="LexA/Signal_pep-like_sf"/>
</dbReference>
<dbReference type="InterPro" id="IPR015927">
    <property type="entry name" value="Peptidase_S24_S26A/B/C"/>
</dbReference>
<gene>
    <name evidence="5" type="ORF">FDK22_05475</name>
</gene>
<dbReference type="CDD" id="cd06529">
    <property type="entry name" value="S24_LexA-like"/>
    <property type="match status" value="1"/>
</dbReference>
<dbReference type="PANTHER" id="PTHR40661">
    <property type="match status" value="1"/>
</dbReference>
<evidence type="ECO:0000313" key="6">
    <source>
        <dbReference type="Proteomes" id="UP000308901"/>
    </source>
</evidence>
<dbReference type="OrthoDB" id="5344139at2"/>
<proteinExistence type="predicted"/>
<dbReference type="EMBL" id="VANU01000002">
    <property type="protein sequence ID" value="TLP39321.1"/>
    <property type="molecule type" value="Genomic_DNA"/>
</dbReference>
<evidence type="ECO:0000259" key="4">
    <source>
        <dbReference type="Pfam" id="PF00717"/>
    </source>
</evidence>
<sequence>MKLEYIDIFDDNKTKVLIIQRDLINDEEFNEKSLFALIVDGKSMQPKILDKEVIVVDLSQKIVLDEKIYVVHFEGKMWVKKYDETSQNFISINPEFSHLVYNKDEVHIVGKVLDISR</sequence>
<dbReference type="SUPFAM" id="SSF51306">
    <property type="entry name" value="LexA/Signal peptidase"/>
    <property type="match status" value="1"/>
</dbReference>
<dbReference type="GO" id="GO:0003677">
    <property type="term" value="F:DNA binding"/>
    <property type="evidence" value="ECO:0007669"/>
    <property type="project" value="UniProtKB-KW"/>
</dbReference>
<keyword evidence="3" id="KW-0804">Transcription</keyword>
<evidence type="ECO:0000256" key="3">
    <source>
        <dbReference type="ARBA" id="ARBA00023163"/>
    </source>
</evidence>
<keyword evidence="6" id="KW-1185">Reference proteome</keyword>
<keyword evidence="2" id="KW-0238">DNA-binding</keyword>
<feature type="domain" description="Peptidase S24/S26A/S26B/S26C" evidence="4">
    <location>
        <begin position="29"/>
        <end position="112"/>
    </location>
</feature>
<organism evidence="5 6">
    <name type="scientific">Arcobacter arenosus</name>
    <dbReference type="NCBI Taxonomy" id="2576037"/>
    <lineage>
        <taxon>Bacteria</taxon>
        <taxon>Pseudomonadati</taxon>
        <taxon>Campylobacterota</taxon>
        <taxon>Epsilonproteobacteria</taxon>
        <taxon>Campylobacterales</taxon>
        <taxon>Arcobacteraceae</taxon>
        <taxon>Arcobacter</taxon>
    </lineage>
</organism>
<dbReference type="Pfam" id="PF00717">
    <property type="entry name" value="Peptidase_S24"/>
    <property type="match status" value="1"/>
</dbReference>
<dbReference type="AlphaFoldDB" id="A0A5R8Y305"/>
<dbReference type="Gene3D" id="2.10.109.10">
    <property type="entry name" value="Umud Fragment, subunit A"/>
    <property type="match status" value="1"/>
</dbReference>
<reference evidence="5 6" key="1">
    <citation type="submission" date="2019-05" db="EMBL/GenBank/DDBJ databases">
        <title>Arcobacter sp. nov., isolated from sea sediment.</title>
        <authorList>
            <person name="Kim W."/>
        </authorList>
    </citation>
    <scope>NUCLEOTIDE SEQUENCE [LARGE SCALE GENOMIC DNA]</scope>
    <source>
        <strain evidence="5 6">CAU 1517</strain>
    </source>
</reference>
<dbReference type="PANTHER" id="PTHR40661:SF3">
    <property type="entry name" value="FELS-1 PROPHAGE TRANSCRIPTIONAL REGULATOR"/>
    <property type="match status" value="1"/>
</dbReference>
<evidence type="ECO:0000256" key="1">
    <source>
        <dbReference type="ARBA" id="ARBA00023015"/>
    </source>
</evidence>
<name>A0A5R8Y305_9BACT</name>
<evidence type="ECO:0000256" key="2">
    <source>
        <dbReference type="ARBA" id="ARBA00023125"/>
    </source>
</evidence>
<keyword evidence="1" id="KW-0805">Transcription regulation</keyword>
<comment type="caution">
    <text evidence="5">The sequence shown here is derived from an EMBL/GenBank/DDBJ whole genome shotgun (WGS) entry which is preliminary data.</text>
</comment>
<dbReference type="Proteomes" id="UP000308901">
    <property type="component" value="Unassembled WGS sequence"/>
</dbReference>
<accession>A0A5R8Y305</accession>
<dbReference type="InterPro" id="IPR039418">
    <property type="entry name" value="LexA-like"/>
</dbReference>